<dbReference type="OrthoDB" id="990360at2759"/>
<protein>
    <submittedName>
        <fullName evidence="4">Uncharacterized protein LOC104216902</fullName>
    </submittedName>
</protein>
<dbReference type="AlphaFoldDB" id="A0A1U7VTU2"/>
<sequence length="305" mass="35556">MNTQCLETTTQIPPEPPDISPKTFTHTHTAKQPPLNFKENLLANEEQIDLEMDPIDDIQMQDSSTATTIQPQEKLSPYVGGIKAITLTDQEKEALNYPWKFSLIIKLFGKRIVHYYLKAKIQELWKPTEQFPLIDLGYDYYIVKFTQEENMRKVLQNRPWFVNGHFLSIKHWEPNFVVADAQQTISAVWVRLPQLPTEFYDESLLRKIWNSIGSLLKINACMSTTLRGRYARLCIQVPLEEPVTTRKLIGSHLQQIIYEGEGFLCKLCGRLGHTRSRYPYQEIKGHDQNKLTNNQRLINHLQEEE</sequence>
<gene>
    <name evidence="4" type="primary">LOC104216902</name>
</gene>
<dbReference type="eggNOG" id="KOG1075">
    <property type="taxonomic scope" value="Eukaryota"/>
</dbReference>
<dbReference type="Proteomes" id="UP000189701">
    <property type="component" value="Unplaced"/>
</dbReference>
<keyword evidence="3" id="KW-1185">Reference proteome</keyword>
<dbReference type="KEGG" id="nsy:104216902"/>
<name>A0A1U7VTU2_NICSY</name>
<dbReference type="InterPro" id="IPR025558">
    <property type="entry name" value="DUF4283"/>
</dbReference>
<dbReference type="RefSeq" id="XP_009765340.1">
    <property type="nucleotide sequence ID" value="XM_009767038.1"/>
</dbReference>
<evidence type="ECO:0000313" key="4">
    <source>
        <dbReference type="RefSeq" id="XP_009765340.1"/>
    </source>
</evidence>
<proteinExistence type="predicted"/>
<dbReference type="GeneID" id="104216902"/>
<evidence type="ECO:0000259" key="2">
    <source>
        <dbReference type="Pfam" id="PF14111"/>
    </source>
</evidence>
<accession>A0A1U7VTU2</accession>
<evidence type="ECO:0000313" key="3">
    <source>
        <dbReference type="Proteomes" id="UP000189701"/>
    </source>
</evidence>
<organism evidence="3 4">
    <name type="scientific">Nicotiana sylvestris</name>
    <name type="common">Wood tobacco</name>
    <name type="synonym">South American tobacco</name>
    <dbReference type="NCBI Taxonomy" id="4096"/>
    <lineage>
        <taxon>Eukaryota</taxon>
        <taxon>Viridiplantae</taxon>
        <taxon>Streptophyta</taxon>
        <taxon>Embryophyta</taxon>
        <taxon>Tracheophyta</taxon>
        <taxon>Spermatophyta</taxon>
        <taxon>Magnoliopsida</taxon>
        <taxon>eudicotyledons</taxon>
        <taxon>Gunneridae</taxon>
        <taxon>Pentapetalae</taxon>
        <taxon>asterids</taxon>
        <taxon>lamiids</taxon>
        <taxon>Solanales</taxon>
        <taxon>Solanaceae</taxon>
        <taxon>Nicotianoideae</taxon>
        <taxon>Nicotianeae</taxon>
        <taxon>Nicotiana</taxon>
    </lineage>
</organism>
<evidence type="ECO:0000256" key="1">
    <source>
        <dbReference type="SAM" id="MobiDB-lite"/>
    </source>
</evidence>
<reference evidence="3" key="1">
    <citation type="journal article" date="2013" name="Genome Biol.">
        <title>Reference genomes and transcriptomes of Nicotiana sylvestris and Nicotiana tomentosiformis.</title>
        <authorList>
            <person name="Sierro N."/>
            <person name="Battey J.N."/>
            <person name="Ouadi S."/>
            <person name="Bovet L."/>
            <person name="Goepfert S."/>
            <person name="Bakaher N."/>
            <person name="Peitsch M.C."/>
            <person name="Ivanov N.V."/>
        </authorList>
    </citation>
    <scope>NUCLEOTIDE SEQUENCE [LARGE SCALE GENOMIC DNA]</scope>
</reference>
<feature type="region of interest" description="Disordered" evidence="1">
    <location>
        <begin position="1"/>
        <end position="30"/>
    </location>
</feature>
<reference evidence="4" key="2">
    <citation type="submission" date="2025-08" db="UniProtKB">
        <authorList>
            <consortium name="RefSeq"/>
        </authorList>
    </citation>
    <scope>IDENTIFICATION</scope>
    <source>
        <tissue evidence="4">Leaf</tissue>
    </source>
</reference>
<dbReference type="Pfam" id="PF14111">
    <property type="entry name" value="DUF4283"/>
    <property type="match status" value="1"/>
</dbReference>
<dbReference type="PANTHER" id="PTHR31286:SF99">
    <property type="entry name" value="DUF4283 DOMAIN-CONTAINING PROTEIN"/>
    <property type="match status" value="1"/>
</dbReference>
<dbReference type="InterPro" id="IPR040256">
    <property type="entry name" value="At4g02000-like"/>
</dbReference>
<dbReference type="PANTHER" id="PTHR31286">
    <property type="entry name" value="GLYCINE-RICH CELL WALL STRUCTURAL PROTEIN 1.8-LIKE"/>
    <property type="match status" value="1"/>
</dbReference>
<feature type="domain" description="DUF4283" evidence="2">
    <location>
        <begin position="99"/>
        <end position="178"/>
    </location>
</feature>
<feature type="compositionally biased region" description="Polar residues" evidence="1">
    <location>
        <begin position="1"/>
        <end position="12"/>
    </location>
</feature>